<proteinExistence type="predicted"/>
<dbReference type="InterPro" id="IPR003598">
    <property type="entry name" value="Ig_sub2"/>
</dbReference>
<dbReference type="PANTHER" id="PTHR23279:SF21">
    <property type="entry name" value="DEFECTIVE PROBOSCIS EXTENSION RESPONSE 11, ISOFORM B-RELATED"/>
    <property type="match status" value="1"/>
</dbReference>
<dbReference type="SMART" id="SM00406">
    <property type="entry name" value="IGv"/>
    <property type="match status" value="2"/>
</dbReference>
<feature type="compositionally biased region" description="Low complexity" evidence="1">
    <location>
        <begin position="87"/>
        <end position="104"/>
    </location>
</feature>
<sequence length="668" mass="74631">MKVHIFWSVVITLIPGVITTAFVSFTTTVPHTTIITSSNYTPTTEDVHSLPYSERTFRSDSPIRTTHRSSIHETEGTYQTSSTKHQPSPSSPESISNPSSSMRSEIGPSVSIFEVATSTSESDLDFSMNGTIFPSSISKQLTLEGINIENTTYDDTMDLSPKRKTSLNDENNATETSSSSTSSLELVLASSSDRGMETLGGLEVASFGIEGLLQEDNDYDIESTTTIESVNSTIVDVKNGTKKSKGAGRKRKYFVNINERQYSKIRNSDSVGSINSKLNINRQSDKLSNSTLDNRKYDENQHNKTNNEKVNLNEKRVLKIIVGGVRTAKLDKGKPTTDFPILEYEVVNKSLSNIKLPSATNNIAKPVNKPKPKTNYNVVSRQPFRPGQLSSLGGYQRYHYGSNQHQRESFMVSRQERTVSPTPSTEPYFEAGPNNISAQHGTHAFLPCTVRHLGNKSISWIRSRDSHILTVDHFTFIADERFQAWRDPETETWTLQVKYVQARDNGTYECQVSTEPKISHMVNLHVVTPLVYIDGGTDVHVKSGSTVTLRCIISKALEHPDYIFWYQGSDRVLDGSHGRSLFVERVSPDTTMGTLLMPAATPRDQGNYRCQPANLPKAQVTLHVLNGEHADAMHHGTGYKNDAPWSIIYWSFIVILLLRHHLYISQSR</sequence>
<feature type="region of interest" description="Disordered" evidence="1">
    <location>
        <begin position="362"/>
        <end position="383"/>
    </location>
</feature>
<dbReference type="InterPro" id="IPR007110">
    <property type="entry name" value="Ig-like_dom"/>
</dbReference>
<organism evidence="4 5">
    <name type="scientific">Meganyctiphanes norvegica</name>
    <name type="common">Northern krill</name>
    <name type="synonym">Thysanopoda norvegica</name>
    <dbReference type="NCBI Taxonomy" id="48144"/>
    <lineage>
        <taxon>Eukaryota</taxon>
        <taxon>Metazoa</taxon>
        <taxon>Ecdysozoa</taxon>
        <taxon>Arthropoda</taxon>
        <taxon>Crustacea</taxon>
        <taxon>Multicrustacea</taxon>
        <taxon>Malacostraca</taxon>
        <taxon>Eumalacostraca</taxon>
        <taxon>Eucarida</taxon>
        <taxon>Euphausiacea</taxon>
        <taxon>Euphausiidae</taxon>
        <taxon>Meganyctiphanes</taxon>
    </lineage>
</organism>
<feature type="compositionally biased region" description="Low complexity" evidence="1">
    <location>
        <begin position="173"/>
        <end position="183"/>
    </location>
</feature>
<keyword evidence="5" id="KW-1185">Reference proteome</keyword>
<dbReference type="FunFam" id="2.60.40.10:FF:000129">
    <property type="entry name" value="CLUMA_CG018772, isoform A"/>
    <property type="match status" value="1"/>
</dbReference>
<dbReference type="InterPro" id="IPR037448">
    <property type="entry name" value="Zig-8"/>
</dbReference>
<comment type="caution">
    <text evidence="4">The sequence shown here is derived from an EMBL/GenBank/DDBJ whole genome shotgun (WGS) entry which is preliminary data.</text>
</comment>
<dbReference type="GO" id="GO:0050808">
    <property type="term" value="P:synapse organization"/>
    <property type="evidence" value="ECO:0007669"/>
    <property type="project" value="TreeGrafter"/>
</dbReference>
<feature type="transmembrane region" description="Helical" evidence="2">
    <location>
        <begin position="5"/>
        <end position="25"/>
    </location>
</feature>
<keyword evidence="2" id="KW-0472">Membrane</keyword>
<dbReference type="PROSITE" id="PS50835">
    <property type="entry name" value="IG_LIKE"/>
    <property type="match status" value="2"/>
</dbReference>
<dbReference type="PANTHER" id="PTHR23279">
    <property type="entry name" value="DEFECTIVE PROBOSCIS EXTENSION RESPONSE DPR -RELATED"/>
    <property type="match status" value="1"/>
</dbReference>
<keyword evidence="2" id="KW-1133">Transmembrane helix</keyword>
<dbReference type="Pfam" id="PF00047">
    <property type="entry name" value="ig"/>
    <property type="match status" value="1"/>
</dbReference>
<dbReference type="InterPro" id="IPR013783">
    <property type="entry name" value="Ig-like_fold"/>
</dbReference>
<evidence type="ECO:0000259" key="3">
    <source>
        <dbReference type="PROSITE" id="PS50835"/>
    </source>
</evidence>
<feature type="compositionally biased region" description="Polar residues" evidence="1">
    <location>
        <begin position="76"/>
        <end position="86"/>
    </location>
</feature>
<dbReference type="Pfam" id="PF07679">
    <property type="entry name" value="I-set"/>
    <property type="match status" value="1"/>
</dbReference>
<dbReference type="InterPro" id="IPR003599">
    <property type="entry name" value="Ig_sub"/>
</dbReference>
<dbReference type="SMART" id="SM00408">
    <property type="entry name" value="IGc2"/>
    <property type="match status" value="2"/>
</dbReference>
<feature type="domain" description="Ig-like" evidence="3">
    <location>
        <begin position="427"/>
        <end position="523"/>
    </location>
</feature>
<evidence type="ECO:0000313" key="5">
    <source>
        <dbReference type="Proteomes" id="UP001497623"/>
    </source>
</evidence>
<dbReference type="EMBL" id="CAXKWB010003583">
    <property type="protein sequence ID" value="CAL4069537.1"/>
    <property type="molecule type" value="Genomic_DNA"/>
</dbReference>
<keyword evidence="2" id="KW-0812">Transmembrane</keyword>
<accession>A0AAV2Q7J2</accession>
<dbReference type="InterPro" id="IPR013098">
    <property type="entry name" value="Ig_I-set"/>
</dbReference>
<dbReference type="AlphaFoldDB" id="A0AAV2Q7J2"/>
<dbReference type="InterPro" id="IPR036179">
    <property type="entry name" value="Ig-like_dom_sf"/>
</dbReference>
<name>A0AAV2Q7J2_MEGNR</name>
<feature type="region of interest" description="Disordered" evidence="1">
    <location>
        <begin position="36"/>
        <end position="104"/>
    </location>
</feature>
<dbReference type="SMART" id="SM00409">
    <property type="entry name" value="IG"/>
    <property type="match status" value="2"/>
</dbReference>
<dbReference type="InterPro" id="IPR013106">
    <property type="entry name" value="Ig_V-set"/>
</dbReference>
<feature type="region of interest" description="Disordered" evidence="1">
    <location>
        <begin position="157"/>
        <end position="183"/>
    </location>
</feature>
<reference evidence="4 5" key="1">
    <citation type="submission" date="2024-05" db="EMBL/GenBank/DDBJ databases">
        <authorList>
            <person name="Wallberg A."/>
        </authorList>
    </citation>
    <scope>NUCLEOTIDE SEQUENCE [LARGE SCALE GENOMIC DNA]</scope>
</reference>
<evidence type="ECO:0000256" key="1">
    <source>
        <dbReference type="SAM" id="MobiDB-lite"/>
    </source>
</evidence>
<evidence type="ECO:0000313" key="4">
    <source>
        <dbReference type="EMBL" id="CAL4069537.1"/>
    </source>
</evidence>
<dbReference type="GO" id="GO:0032589">
    <property type="term" value="C:neuron projection membrane"/>
    <property type="evidence" value="ECO:0007669"/>
    <property type="project" value="TreeGrafter"/>
</dbReference>
<dbReference type="InterPro" id="IPR013151">
    <property type="entry name" value="Immunoglobulin_dom"/>
</dbReference>
<feature type="domain" description="Ig-like" evidence="3">
    <location>
        <begin position="529"/>
        <end position="621"/>
    </location>
</feature>
<evidence type="ECO:0000256" key="2">
    <source>
        <dbReference type="SAM" id="Phobius"/>
    </source>
</evidence>
<gene>
    <name evidence="4" type="ORF">MNOR_LOCUS7933</name>
</gene>
<dbReference type="Proteomes" id="UP001497623">
    <property type="component" value="Unassembled WGS sequence"/>
</dbReference>
<dbReference type="SUPFAM" id="SSF48726">
    <property type="entry name" value="Immunoglobulin"/>
    <property type="match status" value="2"/>
</dbReference>
<protein>
    <recommendedName>
        <fullName evidence="3">Ig-like domain-containing protein</fullName>
    </recommendedName>
</protein>
<dbReference type="Gene3D" id="2.60.40.10">
    <property type="entry name" value="Immunoglobulins"/>
    <property type="match status" value="2"/>
</dbReference>